<evidence type="ECO:0000313" key="2">
    <source>
        <dbReference type="Proteomes" id="UP000199421"/>
    </source>
</evidence>
<organism evidence="1 2">
    <name type="scientific">Olivibacter domesticus</name>
    <name type="common">Pseudosphingobacterium domesticum</name>
    <dbReference type="NCBI Taxonomy" id="407022"/>
    <lineage>
        <taxon>Bacteria</taxon>
        <taxon>Pseudomonadati</taxon>
        <taxon>Bacteroidota</taxon>
        <taxon>Sphingobacteriia</taxon>
        <taxon>Sphingobacteriales</taxon>
        <taxon>Sphingobacteriaceae</taxon>
        <taxon>Olivibacter</taxon>
    </lineage>
</organism>
<proteinExistence type="predicted"/>
<dbReference type="OrthoDB" id="9765926at2"/>
<keyword evidence="2" id="KW-1185">Reference proteome</keyword>
<accession>A0A1H7UD95</accession>
<protein>
    <submittedName>
        <fullName evidence="1">von Willebrand factor type A domain-containing protein</fullName>
    </submittedName>
</protein>
<dbReference type="CDD" id="cd00198">
    <property type="entry name" value="vWFA"/>
    <property type="match status" value="1"/>
</dbReference>
<dbReference type="STRING" id="407022.SAMN05661044_03831"/>
<dbReference type="Gene3D" id="3.40.50.410">
    <property type="entry name" value="von Willebrand factor, type A domain"/>
    <property type="match status" value="1"/>
</dbReference>
<dbReference type="Gene3D" id="2.60.120.430">
    <property type="entry name" value="Galactose-binding lectin"/>
    <property type="match status" value="1"/>
</dbReference>
<dbReference type="InterPro" id="IPR012905">
    <property type="entry name" value="PA-IL"/>
</dbReference>
<gene>
    <name evidence="1" type="ORF">SAMN05661044_03831</name>
</gene>
<dbReference type="Pfam" id="PF07828">
    <property type="entry name" value="PA-IL"/>
    <property type="match status" value="1"/>
</dbReference>
<dbReference type="SUPFAM" id="SSF49785">
    <property type="entry name" value="Galactose-binding domain-like"/>
    <property type="match status" value="1"/>
</dbReference>
<dbReference type="SUPFAM" id="SSF53300">
    <property type="entry name" value="vWA-like"/>
    <property type="match status" value="1"/>
</dbReference>
<dbReference type="InterPro" id="IPR008979">
    <property type="entry name" value="Galactose-bd-like_sf"/>
</dbReference>
<sequence length="463" mass="50221">MSENTKKVDLVIVIDTSGSMKSTAEAISKAIASAVDEAKSSCPSDLRVDYLGIEGTFENTKFDETIRNYLTKKGVNAASLKSRVRKSLPGAGANEDGARAVEDVSEHYDWREGAERAIFLLQDESLDAGEMVVTPAAVKANDNAIATALKHNVKVNTYLGAPHTPYPTKKDEEDMIEEFTRLASKTGGEHFIHTSGMANFKDVLKKTICASKVPQEESIEEKENPCGCKDKDPCVSQRWEGYLPAVQAEGVRTGIQVKKGDKIDILASGFAKYGADYPWHGPQGHKENSQVGRLFVQIGDTQTPIGTGVFDWIAPSDGEIVFLYGDIGHENNEGGFDIKLKVGTNNNQTTDMSGNNSTHDCGKFQIQVGVIDLVSDKPSATKVGDDSTFITVTFPKPYPVGSQVVVVPEVQTFNGPDTPGLRISQVTNTGFKIRMNELVAYAKPLSGGEHNVEKIAWVAFLIQ</sequence>
<evidence type="ECO:0000313" key="1">
    <source>
        <dbReference type="EMBL" id="SEL94675.1"/>
    </source>
</evidence>
<dbReference type="EMBL" id="FOAF01000005">
    <property type="protein sequence ID" value="SEL94675.1"/>
    <property type="molecule type" value="Genomic_DNA"/>
</dbReference>
<dbReference type="Proteomes" id="UP000199421">
    <property type="component" value="Unassembled WGS sequence"/>
</dbReference>
<dbReference type="RefSeq" id="WP_093327471.1">
    <property type="nucleotide sequence ID" value="NZ_FOAF01000005.1"/>
</dbReference>
<dbReference type="AlphaFoldDB" id="A0A1H7UD95"/>
<dbReference type="InterPro" id="IPR036465">
    <property type="entry name" value="vWFA_dom_sf"/>
</dbReference>
<reference evidence="2" key="1">
    <citation type="submission" date="2016-10" db="EMBL/GenBank/DDBJ databases">
        <authorList>
            <person name="Varghese N."/>
            <person name="Submissions S."/>
        </authorList>
    </citation>
    <scope>NUCLEOTIDE SEQUENCE [LARGE SCALE GENOMIC DNA]</scope>
    <source>
        <strain evidence="2">DSM 18733</strain>
    </source>
</reference>
<name>A0A1H7UD95_OLID1</name>